<dbReference type="EMBL" id="CATOUU010000444">
    <property type="protein sequence ID" value="CAI9930030.1"/>
    <property type="molecule type" value="Genomic_DNA"/>
</dbReference>
<dbReference type="GO" id="GO:0003676">
    <property type="term" value="F:nucleic acid binding"/>
    <property type="evidence" value="ECO:0007669"/>
    <property type="project" value="InterPro"/>
</dbReference>
<comment type="caution">
    <text evidence="2">The sequence shown here is derived from an EMBL/GenBank/DDBJ whole genome shotgun (WGS) entry which is preliminary data.</text>
</comment>
<proteinExistence type="predicted"/>
<feature type="domain" description="Tc1-like transposase DDE" evidence="1">
    <location>
        <begin position="271"/>
        <end position="401"/>
    </location>
</feature>
<keyword evidence="4" id="KW-1185">Reference proteome</keyword>
<dbReference type="Pfam" id="PF13358">
    <property type="entry name" value="DDE_3"/>
    <property type="match status" value="1"/>
</dbReference>
<evidence type="ECO:0000313" key="3">
    <source>
        <dbReference type="EMBL" id="CAL6015731.1"/>
    </source>
</evidence>
<evidence type="ECO:0000313" key="4">
    <source>
        <dbReference type="Proteomes" id="UP001642409"/>
    </source>
</evidence>
<dbReference type="Proteomes" id="UP001642409">
    <property type="component" value="Unassembled WGS sequence"/>
</dbReference>
<dbReference type="Gene3D" id="3.30.420.10">
    <property type="entry name" value="Ribonuclease H-like superfamily/Ribonuclease H"/>
    <property type="match status" value="1"/>
</dbReference>
<keyword evidence="2" id="KW-0540">Nuclease</keyword>
<dbReference type="PANTHER" id="PTHR46564:SF1">
    <property type="entry name" value="TRANSPOSASE"/>
    <property type="match status" value="1"/>
</dbReference>
<protein>
    <submittedName>
        <fullName evidence="2">DDE superfamily endonuclease domain-containing protein</fullName>
    </submittedName>
    <submittedName>
        <fullName evidence="3">DDE_superfamily endonuclease domain-containing protein</fullName>
    </submittedName>
</protein>
<evidence type="ECO:0000313" key="2">
    <source>
        <dbReference type="EMBL" id="CAI9930030.1"/>
    </source>
</evidence>
<dbReference type="InterPro" id="IPR038717">
    <property type="entry name" value="Tc1-like_DDE_dom"/>
</dbReference>
<keyword evidence="2" id="KW-0378">Hydrolase</keyword>
<dbReference type="GO" id="GO:0004519">
    <property type="term" value="F:endonuclease activity"/>
    <property type="evidence" value="ECO:0007669"/>
    <property type="project" value="UniProtKB-KW"/>
</dbReference>
<dbReference type="PANTHER" id="PTHR46564">
    <property type="entry name" value="TRANSPOSASE"/>
    <property type="match status" value="1"/>
</dbReference>
<evidence type="ECO:0000259" key="1">
    <source>
        <dbReference type="Pfam" id="PF13358"/>
    </source>
</evidence>
<reference evidence="2" key="1">
    <citation type="submission" date="2023-06" db="EMBL/GenBank/DDBJ databases">
        <authorList>
            <person name="Kurt Z."/>
        </authorList>
    </citation>
    <scope>NUCLEOTIDE SEQUENCE</scope>
</reference>
<dbReference type="AlphaFoldDB" id="A0AA86P2L3"/>
<keyword evidence="2" id="KW-0255">Endonuclease</keyword>
<dbReference type="InterPro" id="IPR036397">
    <property type="entry name" value="RNaseH_sf"/>
</dbReference>
<name>A0AA86P2L3_9EUKA</name>
<accession>A0AA86P2L3</accession>
<dbReference type="EMBL" id="CAXDID020000074">
    <property type="protein sequence ID" value="CAL6015731.1"/>
    <property type="molecule type" value="Genomic_DNA"/>
</dbReference>
<reference evidence="3 4" key="2">
    <citation type="submission" date="2024-07" db="EMBL/GenBank/DDBJ databases">
        <authorList>
            <person name="Akdeniz Z."/>
        </authorList>
    </citation>
    <scope>NUCLEOTIDE SEQUENCE [LARGE SCALE GENOMIC DNA]</scope>
</reference>
<gene>
    <name evidence="2" type="ORF">HINF_LOCUS17675</name>
    <name evidence="3" type="ORF">HINF_LOCUS25119</name>
</gene>
<organism evidence="2">
    <name type="scientific">Hexamita inflata</name>
    <dbReference type="NCBI Taxonomy" id="28002"/>
    <lineage>
        <taxon>Eukaryota</taxon>
        <taxon>Metamonada</taxon>
        <taxon>Diplomonadida</taxon>
        <taxon>Hexamitidae</taxon>
        <taxon>Hexamitinae</taxon>
        <taxon>Hexamita</taxon>
    </lineage>
</organism>
<sequence length="451" mass="52001">MQSHIQINRLQTQQQVDNFVANAPEPEVIQPVQMVNDLQVDSTINPLLQYQNMLLDQESSDEVQGEVPTKEKRHCLNYKQWQLDLLWDLFEESRNTVSQMTNADFASQTGISKSSVKRLKTLFNKETDFRKRQTRGRKSKLDDDTLKFLSQNITQLGNLRNLTKAVNQHRELMYLQVAGVEAPQDNEEQLQALVQEYIRQDVHVQQSLYLGKSIGAALHNKLLLKTIGEKPFSFVRNVDRDKVANDPDHKDLRVANITRWAEILNTAPLELYVDESHWNLSDLCLYSWTHTNKQAIRYFRNVNMLVSVITAMSANGKCYTQVVIGSVTAQVFLTFMRYVLKWVPIQEGQCAIYLDNAGIHHQGVEELVTRCGHILHYAPTYSCALNPIEYFFGFWKGKVQSIKPIDGEGSLKQLLRLICEAFTGISLQEIRKTVLKVKRDIFPKVYRKEDL</sequence>